<keyword evidence="1" id="KW-1133">Transmembrane helix</keyword>
<name>A0A1I7W827_HETBA</name>
<feature type="transmembrane region" description="Helical" evidence="1">
    <location>
        <begin position="20"/>
        <end position="41"/>
    </location>
</feature>
<keyword evidence="1" id="KW-0472">Membrane</keyword>
<keyword evidence="2" id="KW-1185">Reference proteome</keyword>
<evidence type="ECO:0000256" key="1">
    <source>
        <dbReference type="SAM" id="Phobius"/>
    </source>
</evidence>
<accession>A0A1I7W827</accession>
<proteinExistence type="predicted"/>
<evidence type="ECO:0000313" key="2">
    <source>
        <dbReference type="Proteomes" id="UP000095283"/>
    </source>
</evidence>
<keyword evidence="1" id="KW-0812">Transmembrane</keyword>
<dbReference type="Proteomes" id="UP000095283">
    <property type="component" value="Unplaced"/>
</dbReference>
<reference evidence="3" key="1">
    <citation type="submission" date="2016-11" db="UniProtKB">
        <authorList>
            <consortium name="WormBaseParasite"/>
        </authorList>
    </citation>
    <scope>IDENTIFICATION</scope>
</reference>
<dbReference type="AlphaFoldDB" id="A0A1I7W827"/>
<feature type="transmembrane region" description="Helical" evidence="1">
    <location>
        <begin position="72"/>
        <end position="97"/>
    </location>
</feature>
<sequence>MGVNAIWLVRKLIWKQLHLVHGLFFSNFIVFVCENIIYSVMIEMNDHQSIDNRNNYTVPLKRNNFFKYKLKLYLYFTNYIGLLHVPCLQNTVILFFLRMNNSRGPNLERFSLRKL</sequence>
<protein>
    <submittedName>
        <fullName evidence="3">Uncharacterized protein</fullName>
    </submittedName>
</protein>
<evidence type="ECO:0000313" key="3">
    <source>
        <dbReference type="WBParaSite" id="Hba_00796"/>
    </source>
</evidence>
<dbReference type="WBParaSite" id="Hba_00796">
    <property type="protein sequence ID" value="Hba_00796"/>
    <property type="gene ID" value="Hba_00796"/>
</dbReference>
<organism evidence="2 3">
    <name type="scientific">Heterorhabditis bacteriophora</name>
    <name type="common">Entomopathogenic nematode worm</name>
    <dbReference type="NCBI Taxonomy" id="37862"/>
    <lineage>
        <taxon>Eukaryota</taxon>
        <taxon>Metazoa</taxon>
        <taxon>Ecdysozoa</taxon>
        <taxon>Nematoda</taxon>
        <taxon>Chromadorea</taxon>
        <taxon>Rhabditida</taxon>
        <taxon>Rhabditina</taxon>
        <taxon>Rhabditomorpha</taxon>
        <taxon>Strongyloidea</taxon>
        <taxon>Heterorhabditidae</taxon>
        <taxon>Heterorhabditis</taxon>
    </lineage>
</organism>